<dbReference type="InterPro" id="IPR018060">
    <property type="entry name" value="HTH_AraC"/>
</dbReference>
<dbReference type="PROSITE" id="PS00041">
    <property type="entry name" value="HTH_ARAC_FAMILY_1"/>
    <property type="match status" value="1"/>
</dbReference>
<organism evidence="5 6">
    <name type="scientific">Kineothrix alysoides</name>
    <dbReference type="NCBI Taxonomy" id="1469948"/>
    <lineage>
        <taxon>Bacteria</taxon>
        <taxon>Bacillati</taxon>
        <taxon>Bacillota</taxon>
        <taxon>Clostridia</taxon>
        <taxon>Lachnospirales</taxon>
        <taxon>Lachnospiraceae</taxon>
        <taxon>Kineothrix</taxon>
    </lineage>
</organism>
<proteinExistence type="predicted"/>
<evidence type="ECO:0000313" key="6">
    <source>
        <dbReference type="Proteomes" id="UP000295718"/>
    </source>
</evidence>
<dbReference type="Proteomes" id="UP000295718">
    <property type="component" value="Unassembled WGS sequence"/>
</dbReference>
<dbReference type="SUPFAM" id="SSF46689">
    <property type="entry name" value="Homeodomain-like"/>
    <property type="match status" value="2"/>
</dbReference>
<dbReference type="AlphaFoldDB" id="A0A4R1QX04"/>
<dbReference type="EMBL" id="SLUO01000013">
    <property type="protein sequence ID" value="TCL55874.1"/>
    <property type="molecule type" value="Genomic_DNA"/>
</dbReference>
<dbReference type="InterPro" id="IPR009057">
    <property type="entry name" value="Homeodomain-like_sf"/>
</dbReference>
<dbReference type="PANTHER" id="PTHR43280:SF2">
    <property type="entry name" value="HTH-TYPE TRANSCRIPTIONAL REGULATOR EXSA"/>
    <property type="match status" value="1"/>
</dbReference>
<keyword evidence="1" id="KW-0805">Transcription regulation</keyword>
<gene>
    <name evidence="5" type="ORF">EDD76_1138</name>
</gene>
<dbReference type="PROSITE" id="PS01124">
    <property type="entry name" value="HTH_ARAC_FAMILY_2"/>
    <property type="match status" value="1"/>
</dbReference>
<name>A0A4R1QX04_9FIRM</name>
<dbReference type="PRINTS" id="PR00032">
    <property type="entry name" value="HTHARAC"/>
</dbReference>
<dbReference type="GO" id="GO:0003700">
    <property type="term" value="F:DNA-binding transcription factor activity"/>
    <property type="evidence" value="ECO:0007669"/>
    <property type="project" value="InterPro"/>
</dbReference>
<dbReference type="STRING" id="1469948.GCA_000732725_00595"/>
<dbReference type="Pfam" id="PF02311">
    <property type="entry name" value="AraC_binding"/>
    <property type="match status" value="1"/>
</dbReference>
<dbReference type="InterPro" id="IPR037923">
    <property type="entry name" value="HTH-like"/>
</dbReference>
<reference evidence="5 6" key="1">
    <citation type="submission" date="2019-03" db="EMBL/GenBank/DDBJ databases">
        <title>Genomic Encyclopedia of Type Strains, Phase IV (KMG-IV): sequencing the most valuable type-strain genomes for metagenomic binning, comparative biology and taxonomic classification.</title>
        <authorList>
            <person name="Goeker M."/>
        </authorList>
    </citation>
    <scope>NUCLEOTIDE SEQUENCE [LARGE SCALE GENOMIC DNA]</scope>
    <source>
        <strain evidence="5 6">DSM 100556</strain>
    </source>
</reference>
<feature type="domain" description="HTH araC/xylS-type" evidence="4">
    <location>
        <begin position="181"/>
        <end position="279"/>
    </location>
</feature>
<dbReference type="SMART" id="SM00342">
    <property type="entry name" value="HTH_ARAC"/>
    <property type="match status" value="1"/>
</dbReference>
<sequence length="282" mass="32563">MQYNFGHFGLLNTDDMADQPLIIMDGGIESRFREDYDFSNEKRDTYRGYLFQYTLSGKGWFEKNGERYCLSEGVGFLTRIPEKTRYYLGKDSAEPWTFLYLHFDGNTAAPFFQKLDSLCGCVFSLDPNSHPITQYLKLHHKLICGDRLEKYEGQEFLYLFLCRLLREVEHSTAGVQNSVVNLALQIMLKEYSTLEGVDEIAQKLGISQEHLTRSFKTEQGIPPVRYLTNLRIQAAMNDLLDTEDLIHDIALRTGFSNGNYFAKVFRKYAGMSPGEYRAHCIL</sequence>
<dbReference type="InterPro" id="IPR018062">
    <property type="entry name" value="HTH_AraC-typ_CS"/>
</dbReference>
<dbReference type="Pfam" id="PF12833">
    <property type="entry name" value="HTH_18"/>
    <property type="match status" value="1"/>
</dbReference>
<evidence type="ECO:0000259" key="4">
    <source>
        <dbReference type="PROSITE" id="PS01124"/>
    </source>
</evidence>
<dbReference type="RefSeq" id="WP_031389358.1">
    <property type="nucleotide sequence ID" value="NZ_JPNB01000001.1"/>
</dbReference>
<dbReference type="Gene3D" id="1.10.10.60">
    <property type="entry name" value="Homeodomain-like"/>
    <property type="match status" value="2"/>
</dbReference>
<keyword evidence="6" id="KW-1185">Reference proteome</keyword>
<comment type="caution">
    <text evidence="5">The sequence shown here is derived from an EMBL/GenBank/DDBJ whole genome shotgun (WGS) entry which is preliminary data.</text>
</comment>
<keyword evidence="2 5" id="KW-0238">DNA-binding</keyword>
<dbReference type="InterPro" id="IPR003313">
    <property type="entry name" value="AraC-bd"/>
</dbReference>
<dbReference type="Gene3D" id="2.60.120.280">
    <property type="entry name" value="Regulatory protein AraC"/>
    <property type="match status" value="1"/>
</dbReference>
<dbReference type="InterPro" id="IPR020449">
    <property type="entry name" value="Tscrpt_reg_AraC-type_HTH"/>
</dbReference>
<keyword evidence="3" id="KW-0804">Transcription</keyword>
<dbReference type="PANTHER" id="PTHR43280">
    <property type="entry name" value="ARAC-FAMILY TRANSCRIPTIONAL REGULATOR"/>
    <property type="match status" value="1"/>
</dbReference>
<dbReference type="GO" id="GO:0043565">
    <property type="term" value="F:sequence-specific DNA binding"/>
    <property type="evidence" value="ECO:0007669"/>
    <property type="project" value="InterPro"/>
</dbReference>
<evidence type="ECO:0000256" key="3">
    <source>
        <dbReference type="ARBA" id="ARBA00023163"/>
    </source>
</evidence>
<dbReference type="SUPFAM" id="SSF51215">
    <property type="entry name" value="Regulatory protein AraC"/>
    <property type="match status" value="1"/>
</dbReference>
<evidence type="ECO:0000313" key="5">
    <source>
        <dbReference type="EMBL" id="TCL55874.1"/>
    </source>
</evidence>
<protein>
    <submittedName>
        <fullName evidence="5">AraC-like DNA-binding protein</fullName>
    </submittedName>
</protein>
<accession>A0A4R1QX04</accession>
<evidence type="ECO:0000256" key="2">
    <source>
        <dbReference type="ARBA" id="ARBA00023125"/>
    </source>
</evidence>
<evidence type="ECO:0000256" key="1">
    <source>
        <dbReference type="ARBA" id="ARBA00023015"/>
    </source>
</evidence>